<evidence type="ECO:0000313" key="4">
    <source>
        <dbReference type="Proteomes" id="UP001239167"/>
    </source>
</evidence>
<organism evidence="3 4">
    <name type="scientific">Pectinatus haikarae</name>
    <dbReference type="NCBI Taxonomy" id="349096"/>
    <lineage>
        <taxon>Bacteria</taxon>
        <taxon>Bacillati</taxon>
        <taxon>Bacillota</taxon>
        <taxon>Negativicutes</taxon>
        <taxon>Selenomonadales</taxon>
        <taxon>Selenomonadaceae</taxon>
        <taxon>Pectinatus</taxon>
    </lineage>
</organism>
<keyword evidence="1" id="KW-0175">Coiled coil</keyword>
<keyword evidence="4" id="KW-1185">Reference proteome</keyword>
<gene>
    <name evidence="3" type="ORF">J2S01_000788</name>
</gene>
<feature type="transmembrane region" description="Helical" evidence="2">
    <location>
        <begin position="12"/>
        <end position="33"/>
    </location>
</feature>
<dbReference type="Proteomes" id="UP001239167">
    <property type="component" value="Unassembled WGS sequence"/>
</dbReference>
<keyword evidence="2" id="KW-0812">Transmembrane</keyword>
<dbReference type="EMBL" id="JAUSUE010000004">
    <property type="protein sequence ID" value="MDQ0203081.1"/>
    <property type="molecule type" value="Genomic_DNA"/>
</dbReference>
<evidence type="ECO:0000313" key="3">
    <source>
        <dbReference type="EMBL" id="MDQ0203081.1"/>
    </source>
</evidence>
<protein>
    <recommendedName>
        <fullName evidence="5">Outer membrane protein (OmpH-like)</fullName>
    </recommendedName>
</protein>
<keyword evidence="2" id="KW-0472">Membrane</keyword>
<sequence>MDKRPSKRGRNAAVGAVVLIAVLISAFFAVKYFSRPIADKPSSNYSAGVIRLSEVIKLHPRYNDLRKLYDERTAIAAEISKQPGNIPQEKSDNETAEAFSNLAQQKDDMGIRIVDRKLQDELVAREKSLRAQVADPKSAEMKTENDKYENAIFNCSLKLDNAENLRLTPDEIDNLQKEIMRLKKERSAKVRAVSEKYESYIQKELGKYYSDRLNHFKGTLTERDADNLAKADSQKAAFENAREEMIKRQNDEMTDRRKTYLALLKAFDNKNSEINALREIMINDIAAKASKFAVMYHLDIIYADQQQISNDTFLTKDGWDSLFSDQIVTTSSVLDITDDVLKQMQNAG</sequence>
<keyword evidence="2" id="KW-1133">Transmembrane helix</keyword>
<evidence type="ECO:0000256" key="2">
    <source>
        <dbReference type="SAM" id="Phobius"/>
    </source>
</evidence>
<evidence type="ECO:0000256" key="1">
    <source>
        <dbReference type="SAM" id="Coils"/>
    </source>
</evidence>
<accession>A0ABT9Y5U0</accession>
<proteinExistence type="predicted"/>
<name>A0ABT9Y5U0_9FIRM</name>
<feature type="coiled-coil region" evidence="1">
    <location>
        <begin position="165"/>
        <end position="192"/>
    </location>
</feature>
<reference evidence="3 4" key="1">
    <citation type="submission" date="2023-07" db="EMBL/GenBank/DDBJ databases">
        <title>Genomic Encyclopedia of Type Strains, Phase IV (KMG-IV): sequencing the most valuable type-strain genomes for metagenomic binning, comparative biology and taxonomic classification.</title>
        <authorList>
            <person name="Goeker M."/>
        </authorList>
    </citation>
    <scope>NUCLEOTIDE SEQUENCE [LARGE SCALE GENOMIC DNA]</scope>
    <source>
        <strain evidence="3 4">DSM 16980</strain>
    </source>
</reference>
<evidence type="ECO:0008006" key="5">
    <source>
        <dbReference type="Google" id="ProtNLM"/>
    </source>
</evidence>
<comment type="caution">
    <text evidence="3">The sequence shown here is derived from an EMBL/GenBank/DDBJ whole genome shotgun (WGS) entry which is preliminary data.</text>
</comment>
<dbReference type="RefSeq" id="WP_196603504.1">
    <property type="nucleotide sequence ID" value="NZ_CP116940.1"/>
</dbReference>